<organism evidence="1 2">
    <name type="scientific">Protopolystoma xenopodis</name>
    <dbReference type="NCBI Taxonomy" id="117903"/>
    <lineage>
        <taxon>Eukaryota</taxon>
        <taxon>Metazoa</taxon>
        <taxon>Spiralia</taxon>
        <taxon>Lophotrochozoa</taxon>
        <taxon>Platyhelminthes</taxon>
        <taxon>Monogenea</taxon>
        <taxon>Polyopisthocotylea</taxon>
        <taxon>Polystomatidea</taxon>
        <taxon>Polystomatidae</taxon>
        <taxon>Protopolystoma</taxon>
    </lineage>
</organism>
<sequence>MPATDLFCMRHLDVKTCLLRPSTHRRHFSSLHHSRLWFVGTNTGLPREACNHHGLCSADSNQLNSTKQLHRQLPPPLPPDLPPLFLSPIHSSTLPLIHPSSHPSISSSCTACPSTQLASFG</sequence>
<proteinExistence type="predicted"/>
<dbReference type="EMBL" id="CAAALY010255221">
    <property type="protein sequence ID" value="VEL37519.1"/>
    <property type="molecule type" value="Genomic_DNA"/>
</dbReference>
<comment type="caution">
    <text evidence="1">The sequence shown here is derived from an EMBL/GenBank/DDBJ whole genome shotgun (WGS) entry which is preliminary data.</text>
</comment>
<dbReference type="AlphaFoldDB" id="A0A448XIK0"/>
<evidence type="ECO:0000313" key="1">
    <source>
        <dbReference type="EMBL" id="VEL37519.1"/>
    </source>
</evidence>
<evidence type="ECO:0000313" key="2">
    <source>
        <dbReference type="Proteomes" id="UP000784294"/>
    </source>
</evidence>
<gene>
    <name evidence="1" type="ORF">PXEA_LOCUS30959</name>
</gene>
<dbReference type="Proteomes" id="UP000784294">
    <property type="component" value="Unassembled WGS sequence"/>
</dbReference>
<name>A0A448XIK0_9PLAT</name>
<keyword evidence="2" id="KW-1185">Reference proteome</keyword>
<protein>
    <submittedName>
        <fullName evidence="1">Uncharacterized protein</fullName>
    </submittedName>
</protein>
<accession>A0A448XIK0</accession>
<reference evidence="1" key="1">
    <citation type="submission" date="2018-11" db="EMBL/GenBank/DDBJ databases">
        <authorList>
            <consortium name="Pathogen Informatics"/>
        </authorList>
    </citation>
    <scope>NUCLEOTIDE SEQUENCE</scope>
</reference>